<evidence type="ECO:0000313" key="11">
    <source>
        <dbReference type="Proteomes" id="UP001597301"/>
    </source>
</evidence>
<dbReference type="CDD" id="cd04171">
    <property type="entry name" value="SelB"/>
    <property type="match status" value="1"/>
</dbReference>
<dbReference type="Pfam" id="PF09106">
    <property type="entry name" value="WHD_2nd_SelB"/>
    <property type="match status" value="1"/>
</dbReference>
<name>A0ABW4KH25_9BACI</name>
<dbReference type="InterPro" id="IPR027417">
    <property type="entry name" value="P-loop_NTPase"/>
</dbReference>
<evidence type="ECO:0000256" key="2">
    <source>
        <dbReference type="ARBA" id="ARBA00015953"/>
    </source>
</evidence>
<dbReference type="PRINTS" id="PR00315">
    <property type="entry name" value="ELONGATNFCT"/>
</dbReference>
<keyword evidence="10" id="KW-0251">Elongation factor</keyword>
<comment type="subcellular location">
    <subcellularLocation>
        <location evidence="1">Cytoplasm</location>
    </subcellularLocation>
</comment>
<evidence type="ECO:0000256" key="8">
    <source>
        <dbReference type="ARBA" id="ARBA00031615"/>
    </source>
</evidence>
<accession>A0ABW4KH25</accession>
<evidence type="ECO:0000259" key="9">
    <source>
        <dbReference type="PROSITE" id="PS51722"/>
    </source>
</evidence>
<dbReference type="PANTHER" id="PTHR43721">
    <property type="entry name" value="ELONGATION FACTOR TU-RELATED"/>
    <property type="match status" value="1"/>
</dbReference>
<evidence type="ECO:0000256" key="6">
    <source>
        <dbReference type="ARBA" id="ARBA00023134"/>
    </source>
</evidence>
<dbReference type="RefSeq" id="WP_380774169.1">
    <property type="nucleotide sequence ID" value="NZ_JBHUEO010000032.1"/>
</dbReference>
<comment type="function">
    <text evidence="7">Translation factor necessary for the incorporation of selenocysteine into proteins. It probably replaces EF-Tu for the insertion of selenocysteine directed by the UGA codon. SelB binds GTP and GDP.</text>
</comment>
<dbReference type="InterPro" id="IPR000795">
    <property type="entry name" value="T_Tr_GTP-bd_dom"/>
</dbReference>
<dbReference type="Pfam" id="PF03144">
    <property type="entry name" value="GTP_EFTU_D2"/>
    <property type="match status" value="1"/>
</dbReference>
<dbReference type="Pfam" id="PF25461">
    <property type="entry name" value="Beta-barrel_SelB"/>
    <property type="match status" value="1"/>
</dbReference>
<protein>
    <recommendedName>
        <fullName evidence="2">Selenocysteine-specific elongation factor</fullName>
    </recommendedName>
    <alternativeName>
        <fullName evidence="8">SelB translation factor</fullName>
    </alternativeName>
</protein>
<dbReference type="SUPFAM" id="SSF50465">
    <property type="entry name" value="EF-Tu/eEF-1alpha/eIF2-gamma C-terminal domain"/>
    <property type="match status" value="1"/>
</dbReference>
<dbReference type="PANTHER" id="PTHR43721:SF22">
    <property type="entry name" value="ELONGATION FACTOR TU, MITOCHONDRIAL"/>
    <property type="match status" value="1"/>
</dbReference>
<dbReference type="EMBL" id="JBHUEO010000032">
    <property type="protein sequence ID" value="MFD1707447.1"/>
    <property type="molecule type" value="Genomic_DNA"/>
</dbReference>
<dbReference type="CDD" id="cd03696">
    <property type="entry name" value="SelB_II"/>
    <property type="match status" value="1"/>
</dbReference>
<keyword evidence="6" id="KW-0342">GTP-binding</keyword>
<dbReference type="SUPFAM" id="SSF50447">
    <property type="entry name" value="Translation proteins"/>
    <property type="match status" value="1"/>
</dbReference>
<dbReference type="Gene3D" id="3.40.50.300">
    <property type="entry name" value="P-loop containing nucleotide triphosphate hydrolases"/>
    <property type="match status" value="1"/>
</dbReference>
<dbReference type="SUPFAM" id="SSF52540">
    <property type="entry name" value="P-loop containing nucleoside triphosphate hydrolases"/>
    <property type="match status" value="1"/>
</dbReference>
<evidence type="ECO:0000313" key="10">
    <source>
        <dbReference type="EMBL" id="MFD1707447.1"/>
    </source>
</evidence>
<dbReference type="InterPro" id="IPR005225">
    <property type="entry name" value="Small_GTP-bd"/>
</dbReference>
<reference evidence="11" key="1">
    <citation type="journal article" date="2019" name="Int. J. Syst. Evol. Microbiol.">
        <title>The Global Catalogue of Microorganisms (GCM) 10K type strain sequencing project: providing services to taxonomists for standard genome sequencing and annotation.</title>
        <authorList>
            <consortium name="The Broad Institute Genomics Platform"/>
            <consortium name="The Broad Institute Genome Sequencing Center for Infectious Disease"/>
            <person name="Wu L."/>
            <person name="Ma J."/>
        </authorList>
    </citation>
    <scope>NUCLEOTIDE SEQUENCE [LARGE SCALE GENOMIC DNA]</scope>
    <source>
        <strain evidence="11">CGMCC 1.12295</strain>
    </source>
</reference>
<evidence type="ECO:0000256" key="4">
    <source>
        <dbReference type="ARBA" id="ARBA00022741"/>
    </source>
</evidence>
<dbReference type="InterPro" id="IPR015190">
    <property type="entry name" value="Elong_fac_SelB-wing-hlx_typ-2"/>
</dbReference>
<proteinExistence type="predicted"/>
<keyword evidence="5" id="KW-0648">Protein biosynthesis</keyword>
<dbReference type="InterPro" id="IPR036388">
    <property type="entry name" value="WH-like_DNA-bd_sf"/>
</dbReference>
<evidence type="ECO:0000256" key="7">
    <source>
        <dbReference type="ARBA" id="ARBA00025526"/>
    </source>
</evidence>
<dbReference type="NCBIfam" id="TIGR00231">
    <property type="entry name" value="small_GTP"/>
    <property type="match status" value="1"/>
</dbReference>
<dbReference type="NCBIfam" id="TIGR00475">
    <property type="entry name" value="selB"/>
    <property type="match status" value="1"/>
</dbReference>
<dbReference type="Proteomes" id="UP001597301">
    <property type="component" value="Unassembled WGS sequence"/>
</dbReference>
<dbReference type="InterPro" id="IPR004161">
    <property type="entry name" value="EFTu-like_2"/>
</dbReference>
<dbReference type="SUPFAM" id="SSF46785">
    <property type="entry name" value="Winged helix' DNA-binding domain"/>
    <property type="match status" value="1"/>
</dbReference>
<dbReference type="Gene3D" id="1.10.10.10">
    <property type="entry name" value="Winged helix-like DNA-binding domain superfamily/Winged helix DNA-binding domain"/>
    <property type="match status" value="1"/>
</dbReference>
<dbReference type="InterPro" id="IPR050055">
    <property type="entry name" value="EF-Tu_GTPase"/>
</dbReference>
<dbReference type="InterPro" id="IPR036390">
    <property type="entry name" value="WH_DNA-bd_sf"/>
</dbReference>
<feature type="domain" description="Tr-type G" evidence="9">
    <location>
        <begin position="2"/>
        <end position="172"/>
    </location>
</feature>
<comment type="caution">
    <text evidence="10">The sequence shown here is derived from an EMBL/GenBank/DDBJ whole genome shotgun (WGS) entry which is preliminary data.</text>
</comment>
<keyword evidence="3" id="KW-0963">Cytoplasm</keyword>
<dbReference type="InterPro" id="IPR015191">
    <property type="entry name" value="SelB_WHD4"/>
</dbReference>
<dbReference type="Pfam" id="PF09107">
    <property type="entry name" value="WHD_3rd_SelB"/>
    <property type="match status" value="1"/>
</dbReference>
<dbReference type="InterPro" id="IPR009000">
    <property type="entry name" value="Transl_B-barrel_sf"/>
</dbReference>
<dbReference type="InterPro" id="IPR009001">
    <property type="entry name" value="Transl_elong_EF1A/Init_IF2_C"/>
</dbReference>
<dbReference type="InterPro" id="IPR057335">
    <property type="entry name" value="Beta-barrel_SelB"/>
</dbReference>
<keyword evidence="4" id="KW-0547">Nucleotide-binding</keyword>
<dbReference type="Pfam" id="PF00009">
    <property type="entry name" value="GTP_EFTU"/>
    <property type="match status" value="1"/>
</dbReference>
<dbReference type="GO" id="GO:0003746">
    <property type="term" value="F:translation elongation factor activity"/>
    <property type="evidence" value="ECO:0007669"/>
    <property type="project" value="UniProtKB-KW"/>
</dbReference>
<dbReference type="Gene3D" id="2.40.30.10">
    <property type="entry name" value="Translation factors"/>
    <property type="match status" value="1"/>
</dbReference>
<organism evidence="10 11">
    <name type="scientific">Siminovitchia sediminis</name>
    <dbReference type="NCBI Taxonomy" id="1274353"/>
    <lineage>
        <taxon>Bacteria</taxon>
        <taxon>Bacillati</taxon>
        <taxon>Bacillota</taxon>
        <taxon>Bacilli</taxon>
        <taxon>Bacillales</taxon>
        <taxon>Bacillaceae</taxon>
        <taxon>Siminovitchia</taxon>
    </lineage>
</organism>
<evidence type="ECO:0000256" key="3">
    <source>
        <dbReference type="ARBA" id="ARBA00022490"/>
    </source>
</evidence>
<evidence type="ECO:0000256" key="1">
    <source>
        <dbReference type="ARBA" id="ARBA00004496"/>
    </source>
</evidence>
<evidence type="ECO:0000256" key="5">
    <source>
        <dbReference type="ARBA" id="ARBA00022917"/>
    </source>
</evidence>
<gene>
    <name evidence="10" type="primary">selB</name>
    <name evidence="10" type="ORF">ACFSCZ_11990</name>
</gene>
<sequence>MSQYFTIGMAGHIDHGKTTLTKALTGIDTDRLKEEQERSISIELGYAPFIKDDQMQVSIVDVPGHERFIRQMIAGVAGIDMAVLVIAADEGIMPQTKEHLDILSLLGINHGLVAVTKIDKTDREMLELVLEDINENLKQTFLNHAPVVCIDSLSDKGIPQLKSKIIEELRNIKKKEIKGSFRLPIDQVFTVKGQGTVVRGTVYDGEVKQGERLRVLPKNKEVRVRQIQIHHQQSEKAFSGQRTAINIGGLSYEDVSRGDVLVADEYYSVTDRIDVVFFPLNDLKYQIKQRQPVKFYIGTSEVMGKMIFFDRNEISENFSEEILCQIQLEKKVVASRGDRFIIRKPTPVETVGGGWVIDPKGRKYRFGDKTIDQLKMKKEGRPIDRIRSLLKENLVLKDSEIVKKASITEEEFHDMSGILLKMNDGFFALHSTIEQLKHQITHLSRSFHQQFPMRLGLDKAEMTSELKRQYPVILIEQALRELIKEKRVKIDHQYVSLADRQPELPHAWKTRLENVQKVLIEQGIQVDKFSVLLNRFDIPADIQKEFYHYLIHMNKAFVLDEDMLISRESVEQAYLKLKKDTDSQDFTLQIARQSLQVTRKYLVPLLELFDTLGYTKRADHIRKWVDKSEMVK</sequence>
<dbReference type="InterPro" id="IPR004535">
    <property type="entry name" value="Transl_elong_SelB"/>
</dbReference>
<dbReference type="PROSITE" id="PS51722">
    <property type="entry name" value="G_TR_2"/>
    <property type="match status" value="1"/>
</dbReference>
<keyword evidence="11" id="KW-1185">Reference proteome</keyword>
<dbReference type="Gene3D" id="1.10.10.2770">
    <property type="match status" value="1"/>
</dbReference>
<dbReference type="CDD" id="cd15491">
    <property type="entry name" value="selB_III"/>
    <property type="match status" value="1"/>
</dbReference>